<evidence type="ECO:0000256" key="3">
    <source>
        <dbReference type="SAM" id="MobiDB-lite"/>
    </source>
</evidence>
<feature type="domain" description="RHS protein conserved region" evidence="4">
    <location>
        <begin position="1150"/>
        <end position="1186"/>
    </location>
</feature>
<dbReference type="InterPro" id="IPR045351">
    <property type="entry name" value="DUF6531"/>
</dbReference>
<dbReference type="InterPro" id="IPR006530">
    <property type="entry name" value="YD"/>
</dbReference>
<dbReference type="Gene3D" id="1.10.132.110">
    <property type="entry name" value="Serum amyloid A protein"/>
    <property type="match status" value="1"/>
</dbReference>
<dbReference type="PANTHER" id="PTHR32305:SF15">
    <property type="entry name" value="PROTEIN RHSA-RELATED"/>
    <property type="match status" value="1"/>
</dbReference>
<dbReference type="EMBL" id="UGBT01000002">
    <property type="protein sequence ID" value="STH72380.1"/>
    <property type="molecule type" value="Genomic_DNA"/>
</dbReference>
<dbReference type="InterPro" id="IPR056823">
    <property type="entry name" value="TEN-like_YD-shell"/>
</dbReference>
<feature type="domain" description="Teneurin-like YD-shell" evidence="6">
    <location>
        <begin position="631"/>
        <end position="751"/>
    </location>
</feature>
<dbReference type="Pfam" id="PF20148">
    <property type="entry name" value="DUF6531"/>
    <property type="match status" value="1"/>
</dbReference>
<dbReference type="InterPro" id="IPR022385">
    <property type="entry name" value="Rhs_assc_core"/>
</dbReference>
<dbReference type="SUPFAM" id="SSF82171">
    <property type="entry name" value="DPP6 N-terminal domain-like"/>
    <property type="match status" value="1"/>
</dbReference>
<evidence type="ECO:0000256" key="2">
    <source>
        <dbReference type="ARBA" id="ARBA00022737"/>
    </source>
</evidence>
<dbReference type="Pfam" id="PF25023">
    <property type="entry name" value="TEN_YD-shell"/>
    <property type="match status" value="1"/>
</dbReference>
<dbReference type="InterPro" id="IPR050708">
    <property type="entry name" value="T6SS_VgrG/RHS"/>
</dbReference>
<dbReference type="Pfam" id="PF05593">
    <property type="entry name" value="RHS_repeat"/>
    <property type="match status" value="6"/>
</dbReference>
<feature type="domain" description="DUF6531" evidence="5">
    <location>
        <begin position="46"/>
        <end position="123"/>
    </location>
</feature>
<comment type="similarity">
    <text evidence="1">Belongs to the RHS family.</text>
</comment>
<dbReference type="Proteomes" id="UP000254428">
    <property type="component" value="Unassembled WGS sequence"/>
</dbReference>
<evidence type="ECO:0000256" key="1">
    <source>
        <dbReference type="ARBA" id="ARBA00009455"/>
    </source>
</evidence>
<keyword evidence="2" id="KW-0677">Repeat</keyword>
<dbReference type="PANTHER" id="PTHR32305">
    <property type="match status" value="1"/>
</dbReference>
<dbReference type="Gene3D" id="2.180.10.10">
    <property type="entry name" value="RHS repeat-associated core"/>
    <property type="match status" value="2"/>
</dbReference>
<dbReference type="NCBIfam" id="TIGR03696">
    <property type="entry name" value="Rhs_assc_core"/>
    <property type="match status" value="1"/>
</dbReference>
<dbReference type="InterPro" id="IPR053422">
    <property type="entry name" value="RHS_domain"/>
</dbReference>
<dbReference type="RefSeq" id="WP_134889607.1">
    <property type="nucleotide sequence ID" value="NZ_JAALAB010000006.1"/>
</dbReference>
<reference evidence="7 8" key="1">
    <citation type="submission" date="2018-06" db="EMBL/GenBank/DDBJ databases">
        <authorList>
            <consortium name="Pathogen Informatics"/>
            <person name="Doyle S."/>
        </authorList>
    </citation>
    <scope>NUCLEOTIDE SEQUENCE [LARGE SCALE GENOMIC DNA]</scope>
    <source>
        <strain evidence="7 8">NCTC11341</strain>
    </source>
</reference>
<proteinExistence type="inferred from homology"/>
<evidence type="ECO:0000259" key="6">
    <source>
        <dbReference type="Pfam" id="PF25023"/>
    </source>
</evidence>
<gene>
    <name evidence="7" type="primary">wapA_1</name>
    <name evidence="7" type="ORF">NCTC11341_04047</name>
</gene>
<evidence type="ECO:0000259" key="4">
    <source>
        <dbReference type="Pfam" id="PF03527"/>
    </source>
</evidence>
<dbReference type="NCBIfam" id="TIGR01643">
    <property type="entry name" value="YD_repeat_2x"/>
    <property type="match status" value="7"/>
</dbReference>
<dbReference type="NCBIfam" id="NF041261">
    <property type="entry name" value="RHS_core"/>
    <property type="match status" value="1"/>
</dbReference>
<evidence type="ECO:0000259" key="5">
    <source>
        <dbReference type="Pfam" id="PF20148"/>
    </source>
</evidence>
<sequence>MSGKPAARQGDMTQYGGSIVQGSAGVRIGAPTGVACSVCPGGMTSGNPVNPLLGAKVQPGETDLALPGPLPFILSRTYSSYRTKTPAPVGVFGPGWKAPSDIRLQIRDDALILNDNGGRSIHFEPLLPGEAVYSRSESMWLVRGGKAAQPDGHTLARLWASLPPDIRLSPHLYLATNSAQGPWWILGWSERVPGAEDVLPAPLPPYRVLTGMADRFGRTLTYRREAAGDLAGEITGVTDGAGREFRLVLTTQAQRAEEARQQAVVAGAKRPDIPDSLPESTEYGPDRGIRLSAVWLMHDPAYPESLPGAPLARYTYTEAGELLAVYDRSNTQVRAFTYDAQHPGRMVGHRYAGRPEMRYRYDDAGRVVEQLNPAGLSYRYQYEQDRITVTDSLNRREVLHTEGGAGLKRVVKKELADGSVTHSGYDAAGRLTAQTDAAGRRTEYGLNVVSGDITDITTPDGRETKFYYNDGNQLTAVVYPDGLESRREYDEPGRLVSETSRSGETVRYRYDDAHSELPATTTDATGSTRQMTWSRYGQLLAFTDCSGYQTRYEYDRFGQMTAVHREEGISLYRHYDNRGRLTSVKDAQGRETQYEYNAAGDLTAVITPDGNRSETQYDAWGKAVSTTQGGLTRSMEYDAAGRVISLTNENGSHSDFSYDALDRLVQQGGFDGRTQRYHYDLTGKLTQSEDEGLVTLWYYDESDRITHRTVNGEPAEQWQYDDHGWLREISHLSEGHRVAVHYGYDDKGRLTGEQQTVENPETGELLWQHETKHAYNEQGLANRVTPDSLPPVEWLTYGSGYLAGMKLGGTPLVEYTRDRLHRETVRSFGSRAGSNAAYELTSTYTPAGQLQSQHLNSLVYDRDYGWNDNGDLVRISGPRQTREYGYSATGRLESVRTLAPDLDIRIPYATDPAGNRLPDPELHPDSTLTAWPDNRIAEDAHYVYHYDEYGRLTEKTDRIPTGVIRTDDERTHHYHYDSQHRLVFHTRIQHGEPLVESRYLYDPLGRRMAKRVWRRERDLTGWMSLSRKPEVTWYGWDGDRLTTVQTDTTRIQTVYQPGSFAPLIRIETDNGEREKAQCRSLAEKLQQEGSEDGHGVVFPAELVGLLDRLEGEIRANCVSSESRQWLAQCGLTVERLAAQIEPVYLPERKIHLYHCDHRGLPLALISEDGNTAWSAEYDEWGNQLNEENPHHLHQPYRLPGQQYDKESGLYYNRNRYYDPLQGRYITQDPIGLEGGWSLYAYPLNPVNGIDPLGLSPADVALIRRKDQLNHQRAWDILSDTYEDMKRLNLGGTDQFFHCMAFCRVSKLNDAGVSRSAKGLGYEKEIRDYGLNLFGMYGRKVKLSHSEMIEDNKKDLAVNDHGLTCPSTTDCSDRCSDYINPEHKKTIKALQDAGYLK</sequence>
<evidence type="ECO:0000313" key="8">
    <source>
        <dbReference type="Proteomes" id="UP000254428"/>
    </source>
</evidence>
<dbReference type="InterPro" id="IPR031325">
    <property type="entry name" value="RHS_repeat"/>
</dbReference>
<feature type="region of interest" description="Disordered" evidence="3">
    <location>
        <begin position="265"/>
        <end position="284"/>
    </location>
</feature>
<name>A0A376P1T4_ECOLX</name>
<protein>
    <submittedName>
        <fullName evidence="7">RHS Repeat family protein</fullName>
    </submittedName>
</protein>
<accession>A0A376P1T4</accession>
<dbReference type="InterPro" id="IPR001826">
    <property type="entry name" value="RHS"/>
</dbReference>
<dbReference type="PRINTS" id="PR00394">
    <property type="entry name" value="RHSPROTEIN"/>
</dbReference>
<evidence type="ECO:0000313" key="7">
    <source>
        <dbReference type="EMBL" id="STH72380.1"/>
    </source>
</evidence>
<organism evidence="7 8">
    <name type="scientific">Escherichia coli</name>
    <dbReference type="NCBI Taxonomy" id="562"/>
    <lineage>
        <taxon>Bacteria</taxon>
        <taxon>Pseudomonadati</taxon>
        <taxon>Pseudomonadota</taxon>
        <taxon>Gammaproteobacteria</taxon>
        <taxon>Enterobacterales</taxon>
        <taxon>Enterobacteriaceae</taxon>
        <taxon>Escherichia</taxon>
    </lineage>
</organism>
<dbReference type="Pfam" id="PF03527">
    <property type="entry name" value="RHS"/>
    <property type="match status" value="1"/>
</dbReference>